<evidence type="ECO:0000256" key="11">
    <source>
        <dbReference type="SAM" id="Phobius"/>
    </source>
</evidence>
<protein>
    <recommendedName>
        <fullName evidence="6">Alpha N-terminal protein methyltransferase 1</fullName>
        <ecNumber evidence="5">2.1.1.244</ecNumber>
    </recommendedName>
    <alternativeName>
        <fullName evidence="7">X-Pro-Lys N-terminal protein methyltransferase 1</fullName>
    </alternativeName>
</protein>
<dbReference type="InterPro" id="IPR008576">
    <property type="entry name" value="MeTrfase_NTM1"/>
</dbReference>
<evidence type="ECO:0000256" key="5">
    <source>
        <dbReference type="ARBA" id="ARBA00039112"/>
    </source>
</evidence>
<feature type="transmembrane region" description="Helical" evidence="11">
    <location>
        <begin position="144"/>
        <end position="164"/>
    </location>
</feature>
<keyword evidence="3 12" id="KW-0808">Transferase</keyword>
<evidence type="ECO:0000256" key="8">
    <source>
        <dbReference type="ARBA" id="ARBA00047306"/>
    </source>
</evidence>
<accession>A0A2P5DRX2</accession>
<dbReference type="AlphaFoldDB" id="A0A2P5DRX2"/>
<comment type="catalytic activity">
    <reaction evidence="9">
        <text>N-terminal L-prolyl-L-prolyl-L-lysyl-[protein] + 2 S-adenosyl-L-methionine = N-terminal N,N-dimethyl-L-prolyl-L-prolyl-L-lysyl-[protein] + 2 S-adenosyl-L-homocysteine + 2 H(+)</text>
        <dbReference type="Rhea" id="RHEA:54736"/>
        <dbReference type="Rhea" id="RHEA-COMP:13787"/>
        <dbReference type="Rhea" id="RHEA-COMP:13974"/>
        <dbReference type="ChEBI" id="CHEBI:15378"/>
        <dbReference type="ChEBI" id="CHEBI:57856"/>
        <dbReference type="ChEBI" id="CHEBI:59789"/>
        <dbReference type="ChEBI" id="CHEBI:138059"/>
        <dbReference type="ChEBI" id="CHEBI:138318"/>
        <dbReference type="EC" id="2.1.1.244"/>
    </reaction>
</comment>
<evidence type="ECO:0000256" key="9">
    <source>
        <dbReference type="ARBA" id="ARBA00047885"/>
    </source>
</evidence>
<dbReference type="Proteomes" id="UP000237105">
    <property type="component" value="Unassembled WGS sequence"/>
</dbReference>
<reference evidence="13" key="1">
    <citation type="submission" date="2016-06" db="EMBL/GenBank/DDBJ databases">
        <title>Parallel loss of symbiosis genes in relatives of nitrogen-fixing non-legume Parasponia.</title>
        <authorList>
            <person name="Van Velzen R."/>
            <person name="Holmer R."/>
            <person name="Bu F."/>
            <person name="Rutten L."/>
            <person name="Van Zeijl A."/>
            <person name="Liu W."/>
            <person name="Santuari L."/>
            <person name="Cao Q."/>
            <person name="Sharma T."/>
            <person name="Shen D."/>
            <person name="Roswanjaya Y."/>
            <person name="Wardhani T."/>
            <person name="Kalhor M.S."/>
            <person name="Jansen J."/>
            <person name="Van den Hoogen J."/>
            <person name="Gungor B."/>
            <person name="Hartog M."/>
            <person name="Hontelez J."/>
            <person name="Verver J."/>
            <person name="Yang W.-C."/>
            <person name="Schijlen E."/>
            <person name="Repin R."/>
            <person name="Schilthuizen M."/>
            <person name="Schranz E."/>
            <person name="Heidstra R."/>
            <person name="Miyata K."/>
            <person name="Fedorova E."/>
            <person name="Kohlen W."/>
            <person name="Bisseling T."/>
            <person name="Smit S."/>
            <person name="Geurts R."/>
        </authorList>
    </citation>
    <scope>NUCLEOTIDE SEQUENCE [LARGE SCALE GENOMIC DNA]</scope>
    <source>
        <strain evidence="13">cv. WU1-14</strain>
    </source>
</reference>
<dbReference type="OrthoDB" id="1298661at2759"/>
<proteinExistence type="inferred from homology"/>
<dbReference type="EC" id="2.1.1.244" evidence="5"/>
<dbReference type="GO" id="GO:0071885">
    <property type="term" value="F:N-terminal protein N-methyltransferase activity"/>
    <property type="evidence" value="ECO:0007669"/>
    <property type="project" value="UniProtKB-EC"/>
</dbReference>
<dbReference type="InterPro" id="IPR029063">
    <property type="entry name" value="SAM-dependent_MTases_sf"/>
</dbReference>
<dbReference type="EMBL" id="JXTB01000020">
    <property type="protein sequence ID" value="PON76034.1"/>
    <property type="molecule type" value="Genomic_DNA"/>
</dbReference>
<evidence type="ECO:0000256" key="7">
    <source>
        <dbReference type="ARBA" id="ARBA00043129"/>
    </source>
</evidence>
<evidence type="ECO:0000313" key="13">
    <source>
        <dbReference type="Proteomes" id="UP000237105"/>
    </source>
</evidence>
<keyword evidence="11" id="KW-1133">Transmembrane helix</keyword>
<keyword evidence="13" id="KW-1185">Reference proteome</keyword>
<dbReference type="Gene3D" id="3.40.50.150">
    <property type="entry name" value="Vaccinia Virus protein VP39"/>
    <property type="match status" value="1"/>
</dbReference>
<sequence length="179" mass="19702">MPHHPAICHSGVLGIELSCSWVAPSESETVRSRTRARASMEVGGLDSEGRQFKNADEMWTEHVGDPTKKTEWYSQGVGYWEGVEASVDGVLGGYGHLSDADIKGSEAFLSILLSERFPKASAATSQRHLVALGTLSLSFCVNNIYIYIYIYIYIHIYTCVCVCARARARASKSQAELSY</sequence>
<gene>
    <name evidence="12" type="ORF">PanWU01x14_037500</name>
</gene>
<comment type="similarity">
    <text evidence="1">Belongs to the methyltransferase superfamily. NTM1 family.</text>
</comment>
<name>A0A2P5DRX2_PARAD</name>
<dbReference type="GO" id="GO:0005737">
    <property type="term" value="C:cytoplasm"/>
    <property type="evidence" value="ECO:0007669"/>
    <property type="project" value="TreeGrafter"/>
</dbReference>
<keyword evidence="2 12" id="KW-0489">Methyltransferase</keyword>
<comment type="caution">
    <text evidence="12">The sequence shown here is derived from an EMBL/GenBank/DDBJ whole genome shotgun (WGS) entry which is preliminary data.</text>
</comment>
<keyword evidence="11" id="KW-0472">Membrane</keyword>
<evidence type="ECO:0000256" key="6">
    <source>
        <dbReference type="ARBA" id="ARBA00039449"/>
    </source>
</evidence>
<dbReference type="PANTHER" id="PTHR12753:SF0">
    <property type="entry name" value="ALPHA N-TERMINAL PROTEIN METHYLTRANSFERASE 1"/>
    <property type="match status" value="1"/>
</dbReference>
<dbReference type="PANTHER" id="PTHR12753">
    <property type="entry name" value="AD-003 - RELATED"/>
    <property type="match status" value="1"/>
</dbReference>
<keyword evidence="11" id="KW-0812">Transmembrane</keyword>
<keyword evidence="4" id="KW-0949">S-adenosyl-L-methionine</keyword>
<evidence type="ECO:0000256" key="10">
    <source>
        <dbReference type="ARBA" id="ARBA00048167"/>
    </source>
</evidence>
<evidence type="ECO:0000256" key="2">
    <source>
        <dbReference type="ARBA" id="ARBA00022603"/>
    </source>
</evidence>
<evidence type="ECO:0000256" key="1">
    <source>
        <dbReference type="ARBA" id="ARBA00009059"/>
    </source>
</evidence>
<dbReference type="GO" id="GO:0032259">
    <property type="term" value="P:methylation"/>
    <property type="evidence" value="ECO:0007669"/>
    <property type="project" value="UniProtKB-KW"/>
</dbReference>
<organism evidence="12 13">
    <name type="scientific">Parasponia andersonii</name>
    <name type="common">Sponia andersonii</name>
    <dbReference type="NCBI Taxonomy" id="3476"/>
    <lineage>
        <taxon>Eukaryota</taxon>
        <taxon>Viridiplantae</taxon>
        <taxon>Streptophyta</taxon>
        <taxon>Embryophyta</taxon>
        <taxon>Tracheophyta</taxon>
        <taxon>Spermatophyta</taxon>
        <taxon>Magnoliopsida</taxon>
        <taxon>eudicotyledons</taxon>
        <taxon>Gunneridae</taxon>
        <taxon>Pentapetalae</taxon>
        <taxon>rosids</taxon>
        <taxon>fabids</taxon>
        <taxon>Rosales</taxon>
        <taxon>Cannabaceae</taxon>
        <taxon>Parasponia</taxon>
    </lineage>
</organism>
<evidence type="ECO:0000313" key="12">
    <source>
        <dbReference type="EMBL" id="PON76034.1"/>
    </source>
</evidence>
<evidence type="ECO:0000256" key="4">
    <source>
        <dbReference type="ARBA" id="ARBA00022691"/>
    </source>
</evidence>
<dbReference type="Pfam" id="PF05891">
    <property type="entry name" value="Methyltransf_PK"/>
    <property type="match status" value="1"/>
</dbReference>
<comment type="catalytic activity">
    <reaction evidence="10">
        <text>N-terminal L-alanyl-L-prolyl-L-lysyl-[protein] + 3 S-adenosyl-L-methionine = N-terminal N,N,N-trimethyl-L-alanyl-L-prolyl-L-lysyl-[protein] + 3 S-adenosyl-L-homocysteine + 3 H(+)</text>
        <dbReference type="Rhea" id="RHEA:54712"/>
        <dbReference type="Rhea" id="RHEA-COMP:13785"/>
        <dbReference type="Rhea" id="RHEA-COMP:13971"/>
        <dbReference type="ChEBI" id="CHEBI:15378"/>
        <dbReference type="ChEBI" id="CHEBI:57856"/>
        <dbReference type="ChEBI" id="CHEBI:59789"/>
        <dbReference type="ChEBI" id="CHEBI:138057"/>
        <dbReference type="ChEBI" id="CHEBI:138315"/>
        <dbReference type="EC" id="2.1.1.244"/>
    </reaction>
</comment>
<comment type="catalytic activity">
    <reaction evidence="8">
        <text>N-terminal L-seryl-L-prolyl-L-lysyl-[protein] + 3 S-adenosyl-L-methionine = N-terminal N,N,N-trimethyl-L-seryl-L-prolyl-L-lysyl-[protein] + 3 S-adenosyl-L-homocysteine + 3 H(+)</text>
        <dbReference type="Rhea" id="RHEA:54724"/>
        <dbReference type="Rhea" id="RHEA-COMP:13789"/>
        <dbReference type="Rhea" id="RHEA-COMP:13973"/>
        <dbReference type="ChEBI" id="CHEBI:15378"/>
        <dbReference type="ChEBI" id="CHEBI:57856"/>
        <dbReference type="ChEBI" id="CHEBI:59789"/>
        <dbReference type="ChEBI" id="CHEBI:138061"/>
        <dbReference type="ChEBI" id="CHEBI:138317"/>
        <dbReference type="EC" id="2.1.1.244"/>
    </reaction>
</comment>
<evidence type="ECO:0000256" key="3">
    <source>
        <dbReference type="ARBA" id="ARBA00022679"/>
    </source>
</evidence>